<feature type="region of interest" description="Disordered" evidence="1">
    <location>
        <begin position="1"/>
        <end position="35"/>
    </location>
</feature>
<gene>
    <name evidence="2" type="ORF">ACFPCY_31935</name>
</gene>
<dbReference type="RefSeq" id="WP_378261376.1">
    <property type="nucleotide sequence ID" value="NZ_JBHSIT010000010.1"/>
</dbReference>
<keyword evidence="3" id="KW-1185">Reference proteome</keyword>
<reference evidence="3" key="1">
    <citation type="journal article" date="2019" name="Int. J. Syst. Evol. Microbiol.">
        <title>The Global Catalogue of Microorganisms (GCM) 10K type strain sequencing project: providing services to taxonomists for standard genome sequencing and annotation.</title>
        <authorList>
            <consortium name="The Broad Institute Genomics Platform"/>
            <consortium name="The Broad Institute Genome Sequencing Center for Infectious Disease"/>
            <person name="Wu L."/>
            <person name="Ma J."/>
        </authorList>
    </citation>
    <scope>NUCLEOTIDE SEQUENCE [LARGE SCALE GENOMIC DNA]</scope>
    <source>
        <strain evidence="3">KLKA75</strain>
    </source>
</reference>
<comment type="caution">
    <text evidence="2">The sequence shown here is derived from an EMBL/GenBank/DDBJ whole genome shotgun (WGS) entry which is preliminary data.</text>
</comment>
<feature type="compositionally biased region" description="Gly residues" evidence="1">
    <location>
        <begin position="1"/>
        <end position="11"/>
    </location>
</feature>
<organism evidence="2 3">
    <name type="scientific">Actinomadura gamaensis</name>
    <dbReference type="NCBI Taxonomy" id="1763541"/>
    <lineage>
        <taxon>Bacteria</taxon>
        <taxon>Bacillati</taxon>
        <taxon>Actinomycetota</taxon>
        <taxon>Actinomycetes</taxon>
        <taxon>Streptosporangiales</taxon>
        <taxon>Thermomonosporaceae</taxon>
        <taxon>Actinomadura</taxon>
    </lineage>
</organism>
<proteinExistence type="predicted"/>
<sequence>MTAGYPGGPGSGKTAPEDTGVAMWSTGPKPPSDLTKHREIDTVRRIQHLMVLCWMLRPDGSLARVLAKALAVDPLPLAERAAAVPDLHPQVTKAWLESMWDPATLTADEMEVVAWQNNPAEILVAIDEIHAIEKLIGIRLTTELCD</sequence>
<dbReference type="EMBL" id="JBHSIT010000010">
    <property type="protein sequence ID" value="MFC4911956.1"/>
    <property type="molecule type" value="Genomic_DNA"/>
</dbReference>
<dbReference type="Pfam" id="PF19375">
    <property type="entry name" value="DurN"/>
    <property type="match status" value="1"/>
</dbReference>
<dbReference type="InterPro" id="IPR045994">
    <property type="entry name" value="DurN"/>
</dbReference>
<evidence type="ECO:0000313" key="2">
    <source>
        <dbReference type="EMBL" id="MFC4911956.1"/>
    </source>
</evidence>
<name>A0ABV9U6B4_9ACTN</name>
<accession>A0ABV9U6B4</accession>
<evidence type="ECO:0000256" key="1">
    <source>
        <dbReference type="SAM" id="MobiDB-lite"/>
    </source>
</evidence>
<dbReference type="Proteomes" id="UP001595872">
    <property type="component" value="Unassembled WGS sequence"/>
</dbReference>
<evidence type="ECO:0000313" key="3">
    <source>
        <dbReference type="Proteomes" id="UP001595872"/>
    </source>
</evidence>
<protein>
    <submittedName>
        <fullName evidence="2">DurN family substrate-assisted peptide maturase</fullName>
    </submittedName>
</protein>